<evidence type="ECO:0000313" key="2">
    <source>
        <dbReference type="EMBL" id="MRH43857.1"/>
    </source>
</evidence>
<evidence type="ECO:0000256" key="1">
    <source>
        <dbReference type="SAM" id="MobiDB-lite"/>
    </source>
</evidence>
<dbReference type="AlphaFoldDB" id="A0A6A8DLI6"/>
<comment type="caution">
    <text evidence="2">The sequence shown here is derived from an EMBL/GenBank/DDBJ whole genome shotgun (WGS) entry which is preliminary data.</text>
</comment>
<gene>
    <name evidence="2" type="ORF">GH741_14535</name>
</gene>
<protein>
    <submittedName>
        <fullName evidence="2">Uncharacterized protein</fullName>
    </submittedName>
</protein>
<name>A0A6A8DLI6_9BACI</name>
<evidence type="ECO:0000313" key="3">
    <source>
        <dbReference type="Proteomes" id="UP000799092"/>
    </source>
</evidence>
<dbReference type="RefSeq" id="WP_153737484.1">
    <property type="nucleotide sequence ID" value="NZ_WJNG01000012.1"/>
</dbReference>
<organism evidence="2 3">
    <name type="scientific">Aquibacillus halophilus</name>
    <dbReference type="NCBI Taxonomy" id="930132"/>
    <lineage>
        <taxon>Bacteria</taxon>
        <taxon>Bacillati</taxon>
        <taxon>Bacillota</taxon>
        <taxon>Bacilli</taxon>
        <taxon>Bacillales</taxon>
        <taxon>Bacillaceae</taxon>
        <taxon>Aquibacillus</taxon>
    </lineage>
</organism>
<feature type="region of interest" description="Disordered" evidence="1">
    <location>
        <begin position="60"/>
        <end position="80"/>
    </location>
</feature>
<dbReference type="Proteomes" id="UP000799092">
    <property type="component" value="Unassembled WGS sequence"/>
</dbReference>
<keyword evidence="3" id="KW-1185">Reference proteome</keyword>
<dbReference type="EMBL" id="WJNG01000012">
    <property type="protein sequence ID" value="MRH43857.1"/>
    <property type="molecule type" value="Genomic_DNA"/>
</dbReference>
<accession>A0A6A8DLI6</accession>
<sequence>MFLLISLGLLIIIAIIFLFTRRTKDTVLQSMTVGKFLDYKSNIEPNESKNGGVIDTINDFFDDGSGNNGGSDGGEGGDDL</sequence>
<reference evidence="2" key="1">
    <citation type="submission" date="2019-11" db="EMBL/GenBank/DDBJ databases">
        <authorList>
            <person name="Li J."/>
        </authorList>
    </citation>
    <scope>NUCLEOTIDE SEQUENCE</scope>
    <source>
        <strain evidence="2">B6B</strain>
    </source>
</reference>
<proteinExistence type="predicted"/>